<keyword evidence="2" id="KW-1185">Reference proteome</keyword>
<gene>
    <name evidence="1" type="ORF">FPZ42_07715</name>
</gene>
<evidence type="ECO:0000313" key="1">
    <source>
        <dbReference type="EMBL" id="TWR26913.1"/>
    </source>
</evidence>
<reference evidence="1 2" key="1">
    <citation type="submission" date="2019-07" db="EMBL/GenBank/DDBJ databases">
        <authorList>
            <person name="Kim J."/>
        </authorList>
    </citation>
    <scope>NUCLEOTIDE SEQUENCE [LARGE SCALE GENOMIC DNA]</scope>
    <source>
        <strain evidence="1 2">MJ1a</strain>
    </source>
</reference>
<proteinExistence type="predicted"/>
<dbReference type="RefSeq" id="WP_146270021.1">
    <property type="nucleotide sequence ID" value="NZ_VOEI01000002.1"/>
</dbReference>
<accession>A0A563U6G1</accession>
<dbReference type="OrthoDB" id="6605127at2"/>
<dbReference type="Gene3D" id="3.30.420.240">
    <property type="match status" value="1"/>
</dbReference>
<dbReference type="AlphaFoldDB" id="A0A563U6G1"/>
<dbReference type="EMBL" id="VOEI01000002">
    <property type="protein sequence ID" value="TWR26913.1"/>
    <property type="molecule type" value="Genomic_DNA"/>
</dbReference>
<dbReference type="InterPro" id="IPR027417">
    <property type="entry name" value="P-loop_NTPase"/>
</dbReference>
<dbReference type="Proteomes" id="UP000318010">
    <property type="component" value="Unassembled WGS sequence"/>
</dbReference>
<sequence>MDISIKLPRPHAGQKAVLDSKARFKVLLCGRRWGKSLISQIISILGVIEGKHVAYVTPTYQLGRIFFADVLRSIPVALIKSANKSDLIITLRTGGTLSFLTGERLDAFRGRKFHTVIIDEAAYIPDLESAWLNSIRPTLTDYKGNALFISTPRGKNYFYTLYLKGLNGENGYQSFQYSTYDNPFIDNDEIDAAKASLPEAAFQQEYLAIPNANSNAVVALNHIEANTISTLSTNQTVVYGIDIAKYSDYTVITGLDELGVTTYFERFQRDNEFTKQRIKALPQHILKVIDSTHGSIGDAIYESLQREGVANIQGFEFTGQSKPKLITEMILDIEKGNLKFNDVTARELSIFEYFYSRTGHITYGNTPGGHDDCVISLALANRGLKQVPANGNFLSGFGFG</sequence>
<dbReference type="Gene3D" id="3.40.50.300">
    <property type="entry name" value="P-loop containing nucleotide triphosphate hydrolases"/>
    <property type="match status" value="1"/>
</dbReference>
<protein>
    <submittedName>
        <fullName evidence="1">Uncharacterized protein</fullName>
    </submittedName>
</protein>
<comment type="caution">
    <text evidence="1">The sequence shown here is derived from an EMBL/GenBank/DDBJ whole genome shotgun (WGS) entry which is preliminary data.</text>
</comment>
<evidence type="ECO:0000313" key="2">
    <source>
        <dbReference type="Proteomes" id="UP000318010"/>
    </source>
</evidence>
<name>A0A563U6G1_9SPHI</name>
<dbReference type="Pfam" id="PF03237">
    <property type="entry name" value="Terminase_6N"/>
    <property type="match status" value="1"/>
</dbReference>
<organism evidence="1 2">
    <name type="scientific">Mucilaginibacter achroorhodeus</name>
    <dbReference type="NCBI Taxonomy" id="2599294"/>
    <lineage>
        <taxon>Bacteria</taxon>
        <taxon>Pseudomonadati</taxon>
        <taxon>Bacteroidota</taxon>
        <taxon>Sphingobacteriia</taxon>
        <taxon>Sphingobacteriales</taxon>
        <taxon>Sphingobacteriaceae</taxon>
        <taxon>Mucilaginibacter</taxon>
    </lineage>
</organism>